<organism evidence="2 3">
    <name type="scientific">Pontimonas salivibrio</name>
    <dbReference type="NCBI Taxonomy" id="1159327"/>
    <lineage>
        <taxon>Bacteria</taxon>
        <taxon>Bacillati</taxon>
        <taxon>Actinomycetota</taxon>
        <taxon>Actinomycetes</taxon>
        <taxon>Micrococcales</taxon>
        <taxon>Microbacteriaceae</taxon>
        <taxon>Pontimonas</taxon>
    </lineage>
</organism>
<evidence type="ECO:0000259" key="1">
    <source>
        <dbReference type="Pfam" id="PF04073"/>
    </source>
</evidence>
<dbReference type="EMBL" id="CP026923">
    <property type="protein sequence ID" value="AVG23999.1"/>
    <property type="molecule type" value="Genomic_DNA"/>
</dbReference>
<name>A0A2L2BQQ8_9MICO</name>
<dbReference type="Pfam" id="PF04073">
    <property type="entry name" value="tRNA_edit"/>
    <property type="match status" value="1"/>
</dbReference>
<proteinExistence type="predicted"/>
<reference evidence="2 3" key="1">
    <citation type="submission" date="2018-02" db="EMBL/GenBank/DDBJ databases">
        <title>Complete genome of the streamlined marine actinobacterium Pontimonas salivibrio CL-TW6 adapted to coastal planktonic lifestype.</title>
        <authorList>
            <person name="Cho B.C."/>
            <person name="Hardies S.C."/>
            <person name="Jang G.I."/>
            <person name="Hwang C.Y."/>
        </authorList>
    </citation>
    <scope>NUCLEOTIDE SEQUENCE [LARGE SCALE GENOMIC DNA]</scope>
    <source>
        <strain evidence="2 3">CL-TW6</strain>
    </source>
</reference>
<dbReference type="CDD" id="cd04333">
    <property type="entry name" value="ProX_deacylase"/>
    <property type="match status" value="1"/>
</dbReference>
<accession>A0A2L2BQQ8</accession>
<protein>
    <submittedName>
        <fullName evidence="2">Cys-tRNA(Pro) deacylase</fullName>
    </submittedName>
</protein>
<dbReference type="PANTHER" id="PTHR30411:SF1">
    <property type="entry name" value="CYTOPLASMIC PROTEIN"/>
    <property type="match status" value="1"/>
</dbReference>
<gene>
    <name evidence="2" type="ORF">C3B54_111032</name>
</gene>
<dbReference type="Proteomes" id="UP000243077">
    <property type="component" value="Chromosome"/>
</dbReference>
<dbReference type="GO" id="GO:0002161">
    <property type="term" value="F:aminoacyl-tRNA deacylase activity"/>
    <property type="evidence" value="ECO:0007669"/>
    <property type="project" value="InterPro"/>
</dbReference>
<keyword evidence="3" id="KW-1185">Reference proteome</keyword>
<dbReference type="RefSeq" id="WP_104913534.1">
    <property type="nucleotide sequence ID" value="NZ_CP026923.1"/>
</dbReference>
<dbReference type="OrthoDB" id="8536235at2"/>
<feature type="domain" description="YbaK/aminoacyl-tRNA synthetase-associated" evidence="1">
    <location>
        <begin position="27"/>
        <end position="144"/>
    </location>
</feature>
<evidence type="ECO:0000313" key="3">
    <source>
        <dbReference type="Proteomes" id="UP000243077"/>
    </source>
</evidence>
<dbReference type="Gene3D" id="3.90.960.10">
    <property type="entry name" value="YbaK/aminoacyl-tRNA synthetase-associated domain"/>
    <property type="match status" value="1"/>
</dbReference>
<dbReference type="KEGG" id="psai:C3B54_111032"/>
<dbReference type="PANTHER" id="PTHR30411">
    <property type="entry name" value="CYTOPLASMIC PROTEIN"/>
    <property type="match status" value="1"/>
</dbReference>
<dbReference type="InterPro" id="IPR007214">
    <property type="entry name" value="YbaK/aa-tRNA-synth-assoc-dom"/>
</dbReference>
<sequence length="153" mass="15911">MAKPSGLERFQAATADLDLVVSHMDQSTHTAAEAAAAVGAPVEAIVKSLLFMAQDEPLLVLASGPNRVNAEALGARLGCVVAQADARAVKAHTGWSIGGVPPFGHPTPLRTVMDEDFFRLETVWAAAGSAQSVFPITPARLQELTAAEIVSVV</sequence>
<dbReference type="SUPFAM" id="SSF55826">
    <property type="entry name" value="YbaK/ProRS associated domain"/>
    <property type="match status" value="1"/>
</dbReference>
<evidence type="ECO:0000313" key="2">
    <source>
        <dbReference type="EMBL" id="AVG23999.1"/>
    </source>
</evidence>
<dbReference type="InterPro" id="IPR036754">
    <property type="entry name" value="YbaK/aa-tRNA-synt-asso_dom_sf"/>
</dbReference>
<dbReference type="AlphaFoldDB" id="A0A2L2BQQ8"/>